<feature type="domain" description="Tyrosine specific protein phosphatases" evidence="2">
    <location>
        <begin position="369"/>
        <end position="452"/>
    </location>
</feature>
<dbReference type="InterPro" id="IPR027417">
    <property type="entry name" value="P-loop_NTPase"/>
</dbReference>
<protein>
    <recommendedName>
        <fullName evidence="2">Tyrosine specific protein phosphatases domain-containing protein</fullName>
    </recommendedName>
</protein>
<sequence>MGLQMYRGCIALLNDEIDEIAKRFLSSPILQNPPLATTPSSNPFHITLLTKSELQQLREKHTSSQLLERVKADAGPSPHIFPIGLGSASYSGLHAIFVVCICAKLQKFRKKLGLPAKDFHISLSKHDIHDVDKGIGSLLLGELPLDLSPEILDQLVYTLFVKEEYLHAHEYAIKLCVELPNSMKGFVRLGDIASKLHLYKQAMLAFGCAFQRDTSDAPRKYCLQQISVCAEHTEFGTVYLKEEEPQIPVSLRHTLLQPWSYELCSILSESTFTPTLCLESREQMYMPPLYLESRTKEPYRLPRFFRWLVPFHIAFMSTPRNALDIDALASPHFGIRHILTLTEESPLPEKWFQGRNIKNTFLPIPNYHPPTIEQMDLIVRLLLDEANLPMLIHCGGGKGRAGTVAACYLAAFGAAKIPHDTTPTEPAMSASTAISTLRLVRPGSLETTQQEEFVAKWCSTIWKRRSVFPSIVSEPPPCSLEVEGSLKPDSNLFIFVGLPGSGKSWVSQALWTRSPKAWTRVSQDESGGRSTCENVVGRFNGRGRLILNRCNTSANDRKAWLALASHWAVSPVCVWFDYDRDLCTHRAQNRAGHPTLPPGGRVRKAIEQMTDMFVKPSLSEGFTAILRIRSFSAAEEFILRVSPVTLFKFPRTEHLINLGAVTEDDLVSNLSNLSLDSRDHSHVVITEKVDGANMGFSLSEDRSRIVIQNRSHYVNSASHVQFKKLDLWVETHREGLFKVLNRDSYFPQRYILFGEWLAATHSIAYNKLPDLFMAFDLYDRTTAQWADRHTLSSILNDTNIAVVPVLYEGSMLSEAELCAMVQRESHFTDGRLEGVYVKLERDGKVVRRGKIVRGDFITGNEHWTRGQISFNRLVDPTR</sequence>
<dbReference type="Pfam" id="PF09414">
    <property type="entry name" value="RNA_ligase"/>
    <property type="match status" value="1"/>
</dbReference>
<keyword evidence="4" id="KW-1185">Reference proteome</keyword>
<dbReference type="GO" id="GO:0016791">
    <property type="term" value="F:phosphatase activity"/>
    <property type="evidence" value="ECO:0007669"/>
    <property type="project" value="UniProtKB-ARBA"/>
</dbReference>
<dbReference type="InterPro" id="IPR057023">
    <property type="entry name" value="PTP-SAK"/>
</dbReference>
<evidence type="ECO:0000259" key="2">
    <source>
        <dbReference type="PROSITE" id="PS50056"/>
    </source>
</evidence>
<evidence type="ECO:0000313" key="3">
    <source>
        <dbReference type="EMBL" id="KAK7686531.1"/>
    </source>
</evidence>
<dbReference type="InterPro" id="IPR000387">
    <property type="entry name" value="Tyr_Pase_dom"/>
</dbReference>
<dbReference type="Gene3D" id="3.90.190.10">
    <property type="entry name" value="Protein tyrosine phosphatase superfamily"/>
    <property type="match status" value="1"/>
</dbReference>
<dbReference type="Pfam" id="PF22547">
    <property type="entry name" value="2H-SAK"/>
    <property type="match status" value="1"/>
</dbReference>
<evidence type="ECO:0000313" key="4">
    <source>
        <dbReference type="Proteomes" id="UP001385951"/>
    </source>
</evidence>
<dbReference type="Proteomes" id="UP001385951">
    <property type="component" value="Unassembled WGS sequence"/>
</dbReference>
<name>A0AAW0G0I5_9APHY</name>
<reference evidence="3 4" key="1">
    <citation type="submission" date="2022-09" db="EMBL/GenBank/DDBJ databases">
        <authorList>
            <person name="Palmer J.M."/>
        </authorList>
    </citation>
    <scope>NUCLEOTIDE SEQUENCE [LARGE SCALE GENOMIC DNA]</scope>
    <source>
        <strain evidence="3 4">DSM 7382</strain>
    </source>
</reference>
<dbReference type="Gene3D" id="3.30.470.30">
    <property type="entry name" value="DNA ligase/mRNA capping enzyme"/>
    <property type="match status" value="1"/>
</dbReference>
<accession>A0AAW0G0I5</accession>
<dbReference type="Gene3D" id="3.40.50.300">
    <property type="entry name" value="P-loop containing nucleotide triphosphate hydrolases"/>
    <property type="match status" value="1"/>
</dbReference>
<gene>
    <name evidence="3" type="ORF">QCA50_010130</name>
</gene>
<dbReference type="Pfam" id="PF22784">
    <property type="entry name" value="PTP-SAK"/>
    <property type="match status" value="1"/>
</dbReference>
<keyword evidence="1" id="KW-0378">Hydrolase</keyword>
<dbReference type="PROSITE" id="PS50056">
    <property type="entry name" value="TYR_PHOSPHATASE_2"/>
    <property type="match status" value="1"/>
</dbReference>
<dbReference type="InterPro" id="IPR029021">
    <property type="entry name" value="Prot-tyrosine_phosphatase-like"/>
</dbReference>
<proteinExistence type="predicted"/>
<dbReference type="InterPro" id="IPR052732">
    <property type="entry name" value="Cell-binding_unc_protein"/>
</dbReference>
<comment type="caution">
    <text evidence="3">The sequence shown here is derived from an EMBL/GenBank/DDBJ whole genome shotgun (WGS) entry which is preliminary data.</text>
</comment>
<dbReference type="PANTHER" id="PTHR43883:SF1">
    <property type="entry name" value="GLUCONOKINASE"/>
    <property type="match status" value="1"/>
</dbReference>
<dbReference type="SUPFAM" id="SSF52540">
    <property type="entry name" value="P-loop containing nucleoside triphosphate hydrolases"/>
    <property type="match status" value="1"/>
</dbReference>
<dbReference type="InterPro" id="IPR021122">
    <property type="entry name" value="RNA_ligase_dom_REL/Rnl2"/>
</dbReference>
<dbReference type="AlphaFoldDB" id="A0AAW0G0I5"/>
<dbReference type="InterPro" id="IPR054498">
    <property type="entry name" value="2H-SAK"/>
</dbReference>
<dbReference type="Pfam" id="PF13671">
    <property type="entry name" value="AAA_33"/>
    <property type="match status" value="1"/>
</dbReference>
<organism evidence="3 4">
    <name type="scientific">Cerrena zonata</name>
    <dbReference type="NCBI Taxonomy" id="2478898"/>
    <lineage>
        <taxon>Eukaryota</taxon>
        <taxon>Fungi</taxon>
        <taxon>Dikarya</taxon>
        <taxon>Basidiomycota</taxon>
        <taxon>Agaricomycotina</taxon>
        <taxon>Agaricomycetes</taxon>
        <taxon>Polyporales</taxon>
        <taxon>Cerrenaceae</taxon>
        <taxon>Cerrena</taxon>
    </lineage>
</organism>
<dbReference type="SUPFAM" id="SSF52799">
    <property type="entry name" value="(Phosphotyrosine protein) phosphatases II"/>
    <property type="match status" value="1"/>
</dbReference>
<dbReference type="CDD" id="cd14504">
    <property type="entry name" value="DUSP23"/>
    <property type="match status" value="1"/>
</dbReference>
<evidence type="ECO:0000256" key="1">
    <source>
        <dbReference type="ARBA" id="ARBA00022801"/>
    </source>
</evidence>
<dbReference type="EMBL" id="JASBNA010000016">
    <property type="protein sequence ID" value="KAK7686531.1"/>
    <property type="molecule type" value="Genomic_DNA"/>
</dbReference>
<dbReference type="SUPFAM" id="SSF56091">
    <property type="entry name" value="DNA ligase/mRNA capping enzyme, catalytic domain"/>
    <property type="match status" value="1"/>
</dbReference>
<dbReference type="PANTHER" id="PTHR43883">
    <property type="entry name" value="SLR0207 PROTEIN"/>
    <property type="match status" value="1"/>
</dbReference>